<evidence type="ECO:0000313" key="1">
    <source>
        <dbReference type="EMBL" id="ONI39738.1"/>
    </source>
</evidence>
<proteinExistence type="predicted"/>
<comment type="caution">
    <text evidence="1">The sequence shown here is derived from an EMBL/GenBank/DDBJ whole genome shotgun (WGS) entry which is preliminary data.</text>
</comment>
<dbReference type="EMBL" id="LJHD01000254">
    <property type="protein sequence ID" value="ONI39738.1"/>
    <property type="molecule type" value="Genomic_DNA"/>
</dbReference>
<dbReference type="Proteomes" id="UP000188637">
    <property type="component" value="Unassembled WGS sequence"/>
</dbReference>
<keyword evidence="2" id="KW-1185">Reference proteome</keyword>
<gene>
    <name evidence="1" type="ORF">AN640_01660</name>
</gene>
<sequence length="193" mass="22867">MANIAYIRVSTIEQNEERQEESLRKRNIKIDKKFIEKVSAKDTNRLELQEMLEYIREGDVVYIDDFSRLARSTKDLLELVELLEKKKVVLVSLKENIDTSTAQGKLMLTMLGAINEFERQNMLERQREGIAIAKAQGKYKGREKVPYPNNWESVYKDWRERKIKSKEAMEILGLKKTTFYKLKEEYEKKLIEP</sequence>
<accession>A0ACC8XB01</accession>
<organism evidence="1 2">
    <name type="scientific">Candidatus Epulonipiscium fishelsonii</name>
    <dbReference type="NCBI Taxonomy" id="77094"/>
    <lineage>
        <taxon>Bacteria</taxon>
        <taxon>Bacillati</taxon>
        <taxon>Bacillota</taxon>
        <taxon>Clostridia</taxon>
        <taxon>Lachnospirales</taxon>
        <taxon>Lachnospiraceae</taxon>
        <taxon>Candidatus Epulonipiscium</taxon>
    </lineage>
</organism>
<name>A0ACC8XB01_9FIRM</name>
<reference evidence="1" key="1">
    <citation type="submission" date="2016-08" db="EMBL/GenBank/DDBJ databases">
        <authorList>
            <person name="Ngugi D.K."/>
            <person name="Miyake S."/>
            <person name="Stingl U."/>
        </authorList>
    </citation>
    <scope>NUCLEOTIDE SEQUENCE</scope>
    <source>
        <strain evidence="1">SCG-D08WGA-EpuloA1</strain>
    </source>
</reference>
<protein>
    <submittedName>
        <fullName evidence="1">Resolvase</fullName>
    </submittedName>
</protein>
<evidence type="ECO:0000313" key="2">
    <source>
        <dbReference type="Proteomes" id="UP000188637"/>
    </source>
</evidence>